<evidence type="ECO:0000313" key="2">
    <source>
        <dbReference type="Proteomes" id="UP001172083"/>
    </source>
</evidence>
<proteinExistence type="predicted"/>
<evidence type="ECO:0008006" key="3">
    <source>
        <dbReference type="Google" id="ProtNLM"/>
    </source>
</evidence>
<dbReference type="Proteomes" id="UP001172083">
    <property type="component" value="Unassembled WGS sequence"/>
</dbReference>
<organism evidence="1 2">
    <name type="scientific">Agaribacillus aureus</name>
    <dbReference type="NCBI Taxonomy" id="3051825"/>
    <lineage>
        <taxon>Bacteria</taxon>
        <taxon>Pseudomonadati</taxon>
        <taxon>Bacteroidota</taxon>
        <taxon>Cytophagia</taxon>
        <taxon>Cytophagales</taxon>
        <taxon>Splendidivirgaceae</taxon>
        <taxon>Agaribacillus</taxon>
    </lineage>
</organism>
<name>A0ABT8LF56_9BACT</name>
<comment type="caution">
    <text evidence="1">The sequence shown here is derived from an EMBL/GenBank/DDBJ whole genome shotgun (WGS) entry which is preliminary data.</text>
</comment>
<sequence>MKVLGIVIAISFLGIINIFGQHPLTRNNVFFEAGGAAFFYSINYERLLLKKADHNLGVRVGFSYLNLFDDRGRQFTGLPVGISYLKKLKNKFLETGLSFSGLIDQYDIPRADNVNSRAIKDLVLIPSFRLGIRKQPIKPGLFWNALLQYSLVAVDDYKTYKWDDAERNSIPFLSLGLGYAFQ</sequence>
<protein>
    <recommendedName>
        <fullName evidence="3">Outer membrane protein beta-barrel domain-containing protein</fullName>
    </recommendedName>
</protein>
<evidence type="ECO:0000313" key="1">
    <source>
        <dbReference type="EMBL" id="MDN5216419.1"/>
    </source>
</evidence>
<dbReference type="RefSeq" id="WP_346761758.1">
    <property type="nucleotide sequence ID" value="NZ_JAUJEB010000009.1"/>
</dbReference>
<accession>A0ABT8LF56</accession>
<dbReference type="EMBL" id="JAUJEB010000009">
    <property type="protein sequence ID" value="MDN5216419.1"/>
    <property type="molecule type" value="Genomic_DNA"/>
</dbReference>
<keyword evidence="2" id="KW-1185">Reference proteome</keyword>
<gene>
    <name evidence="1" type="ORF">QQ020_30405</name>
</gene>
<reference evidence="1" key="1">
    <citation type="submission" date="2023-06" db="EMBL/GenBank/DDBJ databases">
        <title>Genomic of Agaribacillus aureum.</title>
        <authorList>
            <person name="Wang G."/>
        </authorList>
    </citation>
    <scope>NUCLEOTIDE SEQUENCE</scope>
    <source>
        <strain evidence="1">BMA12</strain>
    </source>
</reference>